<dbReference type="SUPFAM" id="SSF101936">
    <property type="entry name" value="DNA-binding pseudobarrel domain"/>
    <property type="match status" value="1"/>
</dbReference>
<dbReference type="Proteomes" id="UP000316621">
    <property type="component" value="Chromosome 3"/>
</dbReference>
<feature type="region of interest" description="Disordered" evidence="10">
    <location>
        <begin position="692"/>
        <end position="715"/>
    </location>
</feature>
<dbReference type="PROSITE" id="PS50863">
    <property type="entry name" value="B3"/>
    <property type="match status" value="1"/>
</dbReference>
<dbReference type="GO" id="GO:0006355">
    <property type="term" value="P:regulation of DNA-templated transcription"/>
    <property type="evidence" value="ECO:0007669"/>
    <property type="project" value="InterPro"/>
</dbReference>
<comment type="subcellular location">
    <subcellularLocation>
        <location evidence="1 8">Nucleus</location>
    </subcellularLocation>
</comment>
<name>A0A4Y7JA22_PAPSO</name>
<keyword evidence="5 8" id="KW-0804">Transcription</keyword>
<feature type="compositionally biased region" description="Polar residues" evidence="10">
    <location>
        <begin position="490"/>
        <end position="501"/>
    </location>
</feature>
<dbReference type="InterPro" id="IPR053793">
    <property type="entry name" value="PB1-like"/>
</dbReference>
<evidence type="ECO:0000256" key="1">
    <source>
        <dbReference type="ARBA" id="ARBA00004123"/>
    </source>
</evidence>
<dbReference type="Gene3D" id="3.10.20.90">
    <property type="entry name" value="Phosphatidylinositol 3-kinase Catalytic Subunit, Chain A, domain 1"/>
    <property type="match status" value="1"/>
</dbReference>
<sequence length="1210" mass="134929">MKTASHGSGSAVSSATANNNTTEVGGEKKKKINSELWHACAGPLVTLPPVGSLVVYFPQGHSEQVAASMQKDADAHIPNYPNLPSKLICLLLNVTLHADAETDEVYAQMTLQPVSNYDKEALLASDLALKSNKPQPDFFCKTLTASDTSTHGGFSVPRRAAEKIFPALDFNMQPPAQELIARDLHDNAWTFRHIYRGQPKRHLLTTGWSLFVSGKRLFAGDSVLFIRDEKQQLLLGIRRANKQPTNISSSVLSSDSMHIGILAAAAHAAANNSPFTVFYNPRASPSEFVVPLAKYYKAVYSNQVSLGMRFRMMFETEESGTRRYMGTITGISDLDPVRWKNSQWRNLQVGWDESTAGERRNRVSLWDIEPVAAPFFICPPPFFRSKRPKQPGMPDDESDLENLFRRTMPWMGDDLCMKDPMAQDGVIPGFSLAQLMNMQQNPSLGGSSMQPDYMRSLTTPVVQNMTAADLSRQLGFPGSQVLQQNLQFNGHRQSQQPQNLDQLKMPSPLNQMGSMMRPQQSLNELSQQQRQDFVNQTISSNQVQAQLLQPQFQVQQQQHQQQQMLSHGQSNQAHTNNLVQNQQQQQQQQQHQQSQQQQHQQLQQQQQLLLQQQQQQLQQQQQQQQQMQQQQLLQQQQHQQQLKQQPQSPPSVQLPHQVSQQLQMSEHQIQLQLLQKLQQQQQTLLSQQSTQQLSQPTQLDEQQRQQSDLPQSLSNTNSISHRQMVQQQMLKNNNIQQGIRFSHLPQQHQVQQNLQRQSSSTLAELPGLVLPTDPTTNLLQATHSDLLVPPGCGVQSGVTEDLPSCSTSPSTNCSNVAAQPITSIRSHHSSTPIAEEVAQSSATLLSPGTLEAMSTNPTSIKEQPQQKADIKPTLPLPKSQNQGIVGSQTYLNPLSQLDYLEASSSATSVCLSQNDGSLQPNFPLSPFNPQSLLFRDSSQDVDDHVDPRNNVLFGVNIDGPLGIPMTPDTFLVKDMDPVKDFQNNLCSENMLTNYGNTKDIQQEPSSSIVSQSFGVPDMAFNSMDSTITDSGFLSKGQWGAPAPQLPRLRTFTKVYKRGAVGRSIDIARYSGYEELKQDLARRFGIEGQLEDRQRIGWKLVYVDHENDVLLVGDDPWEEFVICVRCIKILSPQEVQQMSLDGDLGNSMLSNQACSSSDGGNPWKTTAMVYYAMNVADISESSATIATKESEFSKAALAEGKFNSLGVDHTC</sequence>
<feature type="domain" description="TF-B3" evidence="11">
    <location>
        <begin position="139"/>
        <end position="241"/>
    </location>
</feature>
<feature type="region of interest" description="Disordered" evidence="10">
    <location>
        <begin position="640"/>
        <end position="660"/>
    </location>
</feature>
<keyword evidence="7 8" id="KW-0927">Auxin signaling pathway</keyword>
<reference evidence="13 14" key="1">
    <citation type="journal article" date="2018" name="Science">
        <title>The opium poppy genome and morphinan production.</title>
        <authorList>
            <person name="Guo L."/>
            <person name="Winzer T."/>
            <person name="Yang X."/>
            <person name="Li Y."/>
            <person name="Ning Z."/>
            <person name="He Z."/>
            <person name="Teodor R."/>
            <person name="Lu Y."/>
            <person name="Bowser T.A."/>
            <person name="Graham I.A."/>
            <person name="Ye K."/>
        </authorList>
    </citation>
    <scope>NUCLEOTIDE SEQUENCE [LARGE SCALE GENOMIC DNA]</scope>
    <source>
        <strain evidence="14">cv. HN1</strain>
        <tissue evidence="13">Leaves</tissue>
    </source>
</reference>
<dbReference type="Gene3D" id="2.30.30.1040">
    <property type="match status" value="1"/>
</dbReference>
<keyword evidence="6 8" id="KW-0539">Nucleus</keyword>
<protein>
    <recommendedName>
        <fullName evidence="8">Auxin response factor</fullName>
    </recommendedName>
</protein>
<organism evidence="13 14">
    <name type="scientific">Papaver somniferum</name>
    <name type="common">Opium poppy</name>
    <dbReference type="NCBI Taxonomy" id="3469"/>
    <lineage>
        <taxon>Eukaryota</taxon>
        <taxon>Viridiplantae</taxon>
        <taxon>Streptophyta</taxon>
        <taxon>Embryophyta</taxon>
        <taxon>Tracheophyta</taxon>
        <taxon>Spermatophyta</taxon>
        <taxon>Magnoliopsida</taxon>
        <taxon>Ranunculales</taxon>
        <taxon>Papaveraceae</taxon>
        <taxon>Papaveroideae</taxon>
        <taxon>Papaver</taxon>
    </lineage>
</organism>
<evidence type="ECO:0000256" key="5">
    <source>
        <dbReference type="ARBA" id="ARBA00023163"/>
    </source>
</evidence>
<dbReference type="Gene3D" id="2.40.330.10">
    <property type="entry name" value="DNA-binding pseudobarrel domain"/>
    <property type="match status" value="1"/>
</dbReference>
<dbReference type="InterPro" id="IPR044835">
    <property type="entry name" value="ARF_plant"/>
</dbReference>
<dbReference type="Gramene" id="RZC56900">
    <property type="protein sequence ID" value="RZC56900"/>
    <property type="gene ID" value="C5167_015742"/>
</dbReference>
<dbReference type="OMA" id="RHCINTE"/>
<evidence type="ECO:0000259" key="12">
    <source>
        <dbReference type="PROSITE" id="PS51745"/>
    </source>
</evidence>
<accession>A0A4Y7JA22</accession>
<dbReference type="FunFam" id="2.30.30.1040:FF:000001">
    <property type="entry name" value="Auxin response factor"/>
    <property type="match status" value="1"/>
</dbReference>
<evidence type="ECO:0000256" key="3">
    <source>
        <dbReference type="ARBA" id="ARBA00023015"/>
    </source>
</evidence>
<feature type="compositionally biased region" description="Polar residues" evidence="10">
    <location>
        <begin position="508"/>
        <end position="529"/>
    </location>
</feature>
<dbReference type="PANTHER" id="PTHR31384:SF9">
    <property type="entry name" value="AUXIN RESPONSE FACTOR 19"/>
    <property type="match status" value="1"/>
</dbReference>
<evidence type="ECO:0000256" key="2">
    <source>
        <dbReference type="ARBA" id="ARBA00007853"/>
    </source>
</evidence>
<keyword evidence="3 8" id="KW-0805">Transcription regulation</keyword>
<dbReference type="SUPFAM" id="SSF54277">
    <property type="entry name" value="CAD &amp; PB1 domains"/>
    <property type="match status" value="1"/>
</dbReference>
<feature type="region of interest" description="Disordered" evidence="10">
    <location>
        <begin position="490"/>
        <end position="529"/>
    </location>
</feature>
<dbReference type="PANTHER" id="PTHR31384">
    <property type="entry name" value="AUXIN RESPONSE FACTOR 4-RELATED"/>
    <property type="match status" value="1"/>
</dbReference>
<feature type="compositionally biased region" description="Polar residues" evidence="10">
    <location>
        <begin position="849"/>
        <end position="866"/>
    </location>
</feature>
<evidence type="ECO:0000256" key="7">
    <source>
        <dbReference type="ARBA" id="ARBA00023294"/>
    </source>
</evidence>
<dbReference type="Pfam" id="PF06507">
    <property type="entry name" value="ARF_AD"/>
    <property type="match status" value="1"/>
</dbReference>
<dbReference type="CDD" id="cd10017">
    <property type="entry name" value="B3_DNA"/>
    <property type="match status" value="1"/>
</dbReference>
<proteinExistence type="inferred from homology"/>
<evidence type="ECO:0000259" key="11">
    <source>
        <dbReference type="PROSITE" id="PS50863"/>
    </source>
</evidence>
<feature type="domain" description="PB1" evidence="12">
    <location>
        <begin position="1049"/>
        <end position="1133"/>
    </location>
</feature>
<evidence type="ECO:0000256" key="9">
    <source>
        <dbReference type="SAM" id="Coils"/>
    </source>
</evidence>
<dbReference type="PROSITE" id="PS51745">
    <property type="entry name" value="PB1"/>
    <property type="match status" value="1"/>
</dbReference>
<gene>
    <name evidence="13" type="ORF">C5167_015742</name>
</gene>
<feature type="region of interest" description="Disordered" evidence="10">
    <location>
        <begin position="1"/>
        <end position="27"/>
    </location>
</feature>
<dbReference type="InterPro" id="IPR010525">
    <property type="entry name" value="ARF_dom"/>
</dbReference>
<keyword evidence="9" id="KW-0175">Coiled coil</keyword>
<dbReference type="InterPro" id="IPR033389">
    <property type="entry name" value="AUX/IAA_dom"/>
</dbReference>
<keyword evidence="14" id="KW-1185">Reference proteome</keyword>
<dbReference type="GO" id="GO:0009734">
    <property type="term" value="P:auxin-activated signaling pathway"/>
    <property type="evidence" value="ECO:0007669"/>
    <property type="project" value="UniProtKB-KW"/>
</dbReference>
<comment type="subunit">
    <text evidence="8">Homodimers and heterodimers.</text>
</comment>
<dbReference type="FunFam" id="2.40.330.10:FF:000001">
    <property type="entry name" value="Auxin response factor"/>
    <property type="match status" value="1"/>
</dbReference>
<dbReference type="GO" id="GO:0003677">
    <property type="term" value="F:DNA binding"/>
    <property type="evidence" value="ECO:0007669"/>
    <property type="project" value="UniProtKB-KW"/>
</dbReference>
<dbReference type="Pfam" id="PF02309">
    <property type="entry name" value="AUX_IAA"/>
    <property type="match status" value="1"/>
</dbReference>
<evidence type="ECO:0000256" key="6">
    <source>
        <dbReference type="ARBA" id="ARBA00023242"/>
    </source>
</evidence>
<evidence type="ECO:0000313" key="13">
    <source>
        <dbReference type="EMBL" id="RZC56900.1"/>
    </source>
</evidence>
<evidence type="ECO:0000313" key="14">
    <source>
        <dbReference type="Proteomes" id="UP000316621"/>
    </source>
</evidence>
<comment type="similarity">
    <text evidence="2 8">Belongs to the ARF family.</text>
</comment>
<feature type="coiled-coil region" evidence="9">
    <location>
        <begin position="585"/>
        <end position="630"/>
    </location>
</feature>
<feature type="compositionally biased region" description="Polar residues" evidence="10">
    <location>
        <begin position="704"/>
        <end position="715"/>
    </location>
</feature>
<dbReference type="GO" id="GO:0005634">
    <property type="term" value="C:nucleus"/>
    <property type="evidence" value="ECO:0007669"/>
    <property type="project" value="UniProtKB-SubCell"/>
</dbReference>
<dbReference type="InterPro" id="IPR015300">
    <property type="entry name" value="DNA-bd_pseudobarrel_sf"/>
</dbReference>
<dbReference type="SMART" id="SM01019">
    <property type="entry name" value="B3"/>
    <property type="match status" value="1"/>
</dbReference>
<dbReference type="STRING" id="3469.A0A4Y7JA22"/>
<feature type="compositionally biased region" description="Low complexity" evidence="10">
    <location>
        <begin position="1"/>
        <end position="22"/>
    </location>
</feature>
<keyword evidence="4 8" id="KW-0238">DNA-binding</keyword>
<dbReference type="EMBL" id="CM010717">
    <property type="protein sequence ID" value="RZC56900.1"/>
    <property type="molecule type" value="Genomic_DNA"/>
</dbReference>
<dbReference type="AlphaFoldDB" id="A0A4Y7JA22"/>
<comment type="function">
    <text evidence="8">Auxin response factors (ARFs) are transcriptional factors that bind specifically to the DNA sequence 5'-TGTCTC-3' found in the auxin-responsive promoter elements (AuxREs).</text>
</comment>
<dbReference type="FunFam" id="3.10.20.90:FF:000047">
    <property type="entry name" value="Auxin response factor"/>
    <property type="match status" value="1"/>
</dbReference>
<evidence type="ECO:0000256" key="10">
    <source>
        <dbReference type="SAM" id="MobiDB-lite"/>
    </source>
</evidence>
<evidence type="ECO:0000256" key="8">
    <source>
        <dbReference type="RuleBase" id="RU004561"/>
    </source>
</evidence>
<dbReference type="InterPro" id="IPR003340">
    <property type="entry name" value="B3_DNA-bd"/>
</dbReference>
<dbReference type="Pfam" id="PF02362">
    <property type="entry name" value="B3"/>
    <property type="match status" value="1"/>
</dbReference>
<evidence type="ECO:0000256" key="4">
    <source>
        <dbReference type="ARBA" id="ARBA00023125"/>
    </source>
</evidence>
<feature type="region of interest" description="Disordered" evidence="10">
    <location>
        <begin position="849"/>
        <end position="881"/>
    </location>
</feature>